<dbReference type="GO" id="GO:0005886">
    <property type="term" value="C:plasma membrane"/>
    <property type="evidence" value="ECO:0007669"/>
    <property type="project" value="TreeGrafter"/>
</dbReference>
<sequence length="956" mass="103459">MSHSCSGDPERLAQIGHIQGCGYLFAVQETTTGYPSGLRIVTVSQNIMEAPWVQASSESDILGKDLGDMLREECVQTVRALVTRYTQASQPRNDRISPKVNRTTADIYSCPAAAHAGLVPGEEDDPTKAVFTFTLTGSNPGVYLVEVERKHGPHSARAQHTPGLLQMTDLMGCIPVGSNSLVSTAALCDALAENMPAYERVVVYRFAPDGHGEVIHECIKPGCEVESSFLGCHFPASDIPPIARKLLMLKGVSFIADTSGQRVAIRSIPERSSTPLDLSRSALRAPSPCHEQFLRNMGVRASMAVAITVGGELWGNINFHAYTRAVHPSCEERILAETTVTLTGALIMHYERQEIATTALALSRMLGRLKDYPRVNDFLSSEHQALRDILEVDTIVLYEHSRSATVYGKKDISLTLSECIELLNGDGPGETLCFRSLEAKGVAFFSVNTFLIVFLRENIADQIKWAGNPEAIMHDGEVVRPRASFQQFMGTPAVPFKLWSPATTDLLNMVRRGFSSKIYADALPAAQQETFAHVSHELRTPFHGVMGSLEMLEEGHGTMEAEEQLGTIHSAVRCGKSMLSTLDDILDIAKNRNNTEVARRRFAASSPILLAVDAMKPFAITESVELTAETGPPDDTFEVVGDMRRIKTVVQNLVNNAIKFTPRGGKVAASHRVLDSLQDATDWWTKETNRFEASTWIGSPTGDMTAVASQDARWHVYCVEDSGVGVLPADLPHLVAAYKQVSHGVQKSYAGTGLGLHICKAHVEAMFGALGIASTFAEESTSGGTLFAVILPLCSVEEAGAVVDAGSNADDHTVNVKLIEHKIRRHFRGSGADVQVLSATDGLMALDVQTAARHVRVGGSGGLVLAGIFMDFHLPNLDGIECTRRIRVLEAANGWPRVTICGCTADVTEGVRSSFQDAGGDEVILKPWRPGQVERACNVMVAKALDDDHQSGVAGV</sequence>
<evidence type="ECO:0000256" key="1">
    <source>
        <dbReference type="ARBA" id="ARBA00000085"/>
    </source>
</evidence>
<evidence type="ECO:0000256" key="9">
    <source>
        <dbReference type="PROSITE-ProRule" id="PRU00169"/>
    </source>
</evidence>
<dbReference type="Pfam" id="PF02518">
    <property type="entry name" value="HATPase_c"/>
    <property type="match status" value="1"/>
</dbReference>
<dbReference type="PROSITE" id="PS50046">
    <property type="entry name" value="PHYTOCHROME_2"/>
    <property type="match status" value="1"/>
</dbReference>
<protein>
    <recommendedName>
        <fullName evidence="2">histidine kinase</fullName>
        <ecNumber evidence="2">2.7.13.3</ecNumber>
    </recommendedName>
</protein>
<dbReference type="InParanoid" id="D7G163"/>
<dbReference type="InterPro" id="IPR036890">
    <property type="entry name" value="HATPase_C_sf"/>
</dbReference>
<evidence type="ECO:0000256" key="2">
    <source>
        <dbReference type="ARBA" id="ARBA00012438"/>
    </source>
</evidence>
<dbReference type="SUPFAM" id="SSF52172">
    <property type="entry name" value="CheY-like"/>
    <property type="match status" value="1"/>
</dbReference>
<evidence type="ECO:0000313" key="13">
    <source>
        <dbReference type="EMBL" id="CBJ33173.1"/>
    </source>
</evidence>
<organism evidence="13 14">
    <name type="scientific">Ectocarpus siliculosus</name>
    <name type="common">Brown alga</name>
    <name type="synonym">Conferva siliculosa</name>
    <dbReference type="NCBI Taxonomy" id="2880"/>
    <lineage>
        <taxon>Eukaryota</taxon>
        <taxon>Sar</taxon>
        <taxon>Stramenopiles</taxon>
        <taxon>Ochrophyta</taxon>
        <taxon>PX clade</taxon>
        <taxon>Phaeophyceae</taxon>
        <taxon>Ectocarpales</taxon>
        <taxon>Ectocarpaceae</taxon>
        <taxon>Ectocarpus</taxon>
    </lineage>
</organism>
<reference evidence="13 14" key="1">
    <citation type="journal article" date="2010" name="Nature">
        <title>The Ectocarpus genome and the independent evolution of multicellularity in brown algae.</title>
        <authorList>
            <person name="Cock J.M."/>
            <person name="Sterck L."/>
            <person name="Rouze P."/>
            <person name="Scornet D."/>
            <person name="Allen A.E."/>
            <person name="Amoutzias G."/>
            <person name="Anthouard V."/>
            <person name="Artiguenave F."/>
            <person name="Aury J.M."/>
            <person name="Badger J.H."/>
            <person name="Beszteri B."/>
            <person name="Billiau K."/>
            <person name="Bonnet E."/>
            <person name="Bothwell J.H."/>
            <person name="Bowler C."/>
            <person name="Boyen C."/>
            <person name="Brownlee C."/>
            <person name="Carrano C.J."/>
            <person name="Charrier B."/>
            <person name="Cho G.Y."/>
            <person name="Coelho S.M."/>
            <person name="Collen J."/>
            <person name="Corre E."/>
            <person name="Da Silva C."/>
            <person name="Delage L."/>
            <person name="Delaroque N."/>
            <person name="Dittami S.M."/>
            <person name="Doulbeau S."/>
            <person name="Elias M."/>
            <person name="Farnham G."/>
            <person name="Gachon C.M."/>
            <person name="Gschloessl B."/>
            <person name="Heesch S."/>
            <person name="Jabbari K."/>
            <person name="Jubin C."/>
            <person name="Kawai H."/>
            <person name="Kimura K."/>
            <person name="Kloareg B."/>
            <person name="Kupper F.C."/>
            <person name="Lang D."/>
            <person name="Le Bail A."/>
            <person name="Leblanc C."/>
            <person name="Lerouge P."/>
            <person name="Lohr M."/>
            <person name="Lopez P.J."/>
            <person name="Martens C."/>
            <person name="Maumus F."/>
            <person name="Michel G."/>
            <person name="Miranda-Saavedra D."/>
            <person name="Morales J."/>
            <person name="Moreau H."/>
            <person name="Motomura T."/>
            <person name="Nagasato C."/>
            <person name="Napoli C.A."/>
            <person name="Nelson D.R."/>
            <person name="Nyvall-Collen P."/>
            <person name="Peters A.F."/>
            <person name="Pommier C."/>
            <person name="Potin P."/>
            <person name="Poulain J."/>
            <person name="Quesneville H."/>
            <person name="Read B."/>
            <person name="Rensing S.A."/>
            <person name="Ritter A."/>
            <person name="Rousvoal S."/>
            <person name="Samanta M."/>
            <person name="Samson G."/>
            <person name="Schroeder D.C."/>
            <person name="Segurens B."/>
            <person name="Strittmatter M."/>
            <person name="Tonon T."/>
            <person name="Tregear J.W."/>
            <person name="Valentin K."/>
            <person name="von Dassow P."/>
            <person name="Yamagishi T."/>
            <person name="Van de Peer Y."/>
            <person name="Wincker P."/>
        </authorList>
    </citation>
    <scope>NUCLEOTIDE SEQUENCE [LARGE SCALE GENOMIC DNA]</scope>
    <source>
        <strain evidence="14">Ec32 / CCAP1310/4</strain>
    </source>
</reference>
<dbReference type="PROSITE" id="PS50109">
    <property type="entry name" value="HIS_KIN"/>
    <property type="match status" value="1"/>
</dbReference>
<dbReference type="SUPFAM" id="SSF47384">
    <property type="entry name" value="Homodimeric domain of signal transducing histidine kinase"/>
    <property type="match status" value="1"/>
</dbReference>
<proteinExistence type="predicted"/>
<dbReference type="InterPro" id="IPR035965">
    <property type="entry name" value="PAS-like_dom_sf"/>
</dbReference>
<dbReference type="PANTHER" id="PTHR43047">
    <property type="entry name" value="TWO-COMPONENT HISTIDINE PROTEIN KINASE"/>
    <property type="match status" value="1"/>
</dbReference>
<dbReference type="EMBL" id="FN649746">
    <property type="protein sequence ID" value="CBJ33173.1"/>
    <property type="molecule type" value="Genomic_DNA"/>
</dbReference>
<keyword evidence="5 13" id="KW-0808">Transferase</keyword>
<name>D7G163_ECTSI</name>
<gene>
    <name evidence="13" type="primary">PHL1</name>
    <name evidence="13" type="ORF">Esi_0437_0011</name>
</gene>
<accession>D7G163</accession>
<dbReference type="InterPro" id="IPR029016">
    <property type="entry name" value="GAF-like_dom_sf"/>
</dbReference>
<dbReference type="STRING" id="2880.D7G163"/>
<dbReference type="Pfam" id="PF01590">
    <property type="entry name" value="GAF"/>
    <property type="match status" value="1"/>
</dbReference>
<dbReference type="eggNOG" id="KOG0519">
    <property type="taxonomic scope" value="Eukaryota"/>
</dbReference>
<feature type="domain" description="Histidine kinase" evidence="11">
    <location>
        <begin position="533"/>
        <end position="795"/>
    </location>
</feature>
<dbReference type="InterPro" id="IPR001789">
    <property type="entry name" value="Sig_transdc_resp-reg_receiver"/>
</dbReference>
<dbReference type="SUPFAM" id="SSF55785">
    <property type="entry name" value="PYP-like sensor domain (PAS domain)"/>
    <property type="match status" value="1"/>
</dbReference>
<dbReference type="InterPro" id="IPR003594">
    <property type="entry name" value="HATPase_dom"/>
</dbReference>
<dbReference type="EMBL" id="FN648638">
    <property type="protein sequence ID" value="CBJ33173.1"/>
    <property type="molecule type" value="Genomic_DNA"/>
</dbReference>
<dbReference type="CDD" id="cd17546">
    <property type="entry name" value="REC_hyHK_CKI1_RcsC-like"/>
    <property type="match status" value="1"/>
</dbReference>
<dbReference type="SUPFAM" id="SSF55781">
    <property type="entry name" value="GAF domain-like"/>
    <property type="match status" value="2"/>
</dbReference>
<dbReference type="InterPro" id="IPR043150">
    <property type="entry name" value="Phytochrome_PHY_sf"/>
</dbReference>
<dbReference type="InterPro" id="IPR036097">
    <property type="entry name" value="HisK_dim/P_sf"/>
</dbReference>
<dbReference type="PRINTS" id="PR01033">
    <property type="entry name" value="PHYTOCHROME"/>
</dbReference>
<dbReference type="Gene3D" id="3.30.450.40">
    <property type="match status" value="1"/>
</dbReference>
<dbReference type="GO" id="GO:0009584">
    <property type="term" value="P:detection of visible light"/>
    <property type="evidence" value="ECO:0007669"/>
    <property type="project" value="InterPro"/>
</dbReference>
<dbReference type="SMART" id="SM00388">
    <property type="entry name" value="HisKA"/>
    <property type="match status" value="1"/>
</dbReference>
<evidence type="ECO:0000259" key="10">
    <source>
        <dbReference type="PROSITE" id="PS50046"/>
    </source>
</evidence>
<keyword evidence="9" id="KW-0597">Phosphoprotein</keyword>
<comment type="catalytic activity">
    <reaction evidence="1">
        <text>ATP + protein L-histidine = ADP + protein N-phospho-L-histidine.</text>
        <dbReference type="EC" id="2.7.13.3"/>
    </reaction>
</comment>
<dbReference type="AlphaFoldDB" id="D7G163"/>
<evidence type="ECO:0000259" key="11">
    <source>
        <dbReference type="PROSITE" id="PS50109"/>
    </source>
</evidence>
<evidence type="ECO:0000256" key="8">
    <source>
        <dbReference type="ARBA" id="ARBA00023170"/>
    </source>
</evidence>
<keyword evidence="7" id="KW-0157">Chromophore</keyword>
<dbReference type="Proteomes" id="UP000002630">
    <property type="component" value="Linkage Group LG21"/>
</dbReference>
<dbReference type="EC" id="2.7.13.3" evidence="2"/>
<dbReference type="InterPro" id="IPR005467">
    <property type="entry name" value="His_kinase_dom"/>
</dbReference>
<evidence type="ECO:0000256" key="5">
    <source>
        <dbReference type="ARBA" id="ARBA00022679"/>
    </source>
</evidence>
<feature type="domain" description="Phytochrome chromophore attachment site" evidence="10">
    <location>
        <begin position="198"/>
        <end position="341"/>
    </location>
</feature>
<dbReference type="InterPro" id="IPR016132">
    <property type="entry name" value="Phyto_chromo_attachment"/>
</dbReference>
<dbReference type="InterPro" id="IPR001294">
    <property type="entry name" value="Phytochrome"/>
</dbReference>
<dbReference type="SMART" id="SM00448">
    <property type="entry name" value="REC"/>
    <property type="match status" value="1"/>
</dbReference>
<dbReference type="Gene3D" id="3.30.565.10">
    <property type="entry name" value="Histidine kinase-like ATPase, C-terminal domain"/>
    <property type="match status" value="1"/>
</dbReference>
<keyword evidence="8" id="KW-0675">Receptor</keyword>
<dbReference type="SMART" id="SM00387">
    <property type="entry name" value="HATPase_c"/>
    <property type="match status" value="1"/>
</dbReference>
<keyword evidence="6" id="KW-0418">Kinase</keyword>
<dbReference type="Pfam" id="PF00512">
    <property type="entry name" value="HisKA"/>
    <property type="match status" value="1"/>
</dbReference>
<evidence type="ECO:0000256" key="6">
    <source>
        <dbReference type="ARBA" id="ARBA00022777"/>
    </source>
</evidence>
<evidence type="ECO:0000256" key="3">
    <source>
        <dbReference type="ARBA" id="ARBA00022543"/>
    </source>
</evidence>
<dbReference type="OrthoDB" id="2015534at2759"/>
<dbReference type="GO" id="GO:0000155">
    <property type="term" value="F:phosphorelay sensor kinase activity"/>
    <property type="evidence" value="ECO:0007669"/>
    <property type="project" value="InterPro"/>
</dbReference>
<dbReference type="GO" id="GO:0009927">
    <property type="term" value="F:histidine phosphotransfer kinase activity"/>
    <property type="evidence" value="ECO:0007669"/>
    <property type="project" value="TreeGrafter"/>
</dbReference>
<dbReference type="GO" id="GO:0009881">
    <property type="term" value="F:photoreceptor activity"/>
    <property type="evidence" value="ECO:0007669"/>
    <property type="project" value="UniProtKB-KW"/>
</dbReference>
<dbReference type="InterPro" id="IPR003018">
    <property type="entry name" value="GAF"/>
</dbReference>
<dbReference type="Gene3D" id="3.30.450.20">
    <property type="entry name" value="PAS domain"/>
    <property type="match status" value="1"/>
</dbReference>
<dbReference type="PROSITE" id="PS50110">
    <property type="entry name" value="RESPONSE_REGULATORY"/>
    <property type="match status" value="1"/>
</dbReference>
<evidence type="ECO:0000259" key="12">
    <source>
        <dbReference type="PROSITE" id="PS50110"/>
    </source>
</evidence>
<dbReference type="InterPro" id="IPR011006">
    <property type="entry name" value="CheY-like_superfamily"/>
</dbReference>
<keyword evidence="14" id="KW-1185">Reference proteome</keyword>
<keyword evidence="3" id="KW-0600">Photoreceptor protein</keyword>
<dbReference type="PANTHER" id="PTHR43047:SF72">
    <property type="entry name" value="OSMOSENSING HISTIDINE PROTEIN KINASE SLN1"/>
    <property type="match status" value="1"/>
</dbReference>
<dbReference type="InterPro" id="IPR003661">
    <property type="entry name" value="HisK_dim/P_dom"/>
</dbReference>
<dbReference type="Gene3D" id="3.30.450.270">
    <property type="match status" value="1"/>
</dbReference>
<feature type="modified residue" description="4-aspartylphosphate" evidence="9">
    <location>
        <position position="871"/>
    </location>
</feature>
<evidence type="ECO:0000313" key="14">
    <source>
        <dbReference type="Proteomes" id="UP000002630"/>
    </source>
</evidence>
<dbReference type="Gene3D" id="3.40.50.2300">
    <property type="match status" value="1"/>
</dbReference>
<dbReference type="Gene3D" id="1.10.287.130">
    <property type="match status" value="1"/>
</dbReference>
<feature type="domain" description="Response regulatory" evidence="12">
    <location>
        <begin position="805"/>
        <end position="941"/>
    </location>
</feature>
<evidence type="ECO:0000256" key="7">
    <source>
        <dbReference type="ARBA" id="ARBA00022991"/>
    </source>
</evidence>
<evidence type="ECO:0000256" key="4">
    <source>
        <dbReference type="ARBA" id="ARBA00022606"/>
    </source>
</evidence>
<keyword evidence="4" id="KW-0716">Sensory transduction</keyword>
<dbReference type="GO" id="GO:0006355">
    <property type="term" value="P:regulation of DNA-templated transcription"/>
    <property type="evidence" value="ECO:0007669"/>
    <property type="project" value="InterPro"/>
</dbReference>
<dbReference type="OMA" id="YDRGMVY"/>
<dbReference type="CDD" id="cd00082">
    <property type="entry name" value="HisKA"/>
    <property type="match status" value="1"/>
</dbReference>
<dbReference type="SUPFAM" id="SSF55874">
    <property type="entry name" value="ATPase domain of HSP90 chaperone/DNA topoisomerase II/histidine kinase"/>
    <property type="match status" value="1"/>
</dbReference>